<dbReference type="Proteomes" id="UP000594480">
    <property type="component" value="Chromosome"/>
</dbReference>
<dbReference type="PANTHER" id="PTHR38446:SF1">
    <property type="entry name" value="BLL0914 PROTEIN"/>
    <property type="match status" value="1"/>
</dbReference>
<protein>
    <submittedName>
        <fullName evidence="2">DUF1304 domain-containing protein</fullName>
    </submittedName>
</protein>
<keyword evidence="1" id="KW-1133">Transmembrane helix</keyword>
<keyword evidence="1" id="KW-0472">Membrane</keyword>
<keyword evidence="3" id="KW-1185">Reference proteome</keyword>
<dbReference type="KEGG" id="msf:IT882_00595"/>
<dbReference type="EMBL" id="CP064760">
    <property type="protein sequence ID" value="QPE04706.1"/>
    <property type="molecule type" value="Genomic_DNA"/>
</dbReference>
<feature type="transmembrane region" description="Helical" evidence="1">
    <location>
        <begin position="6"/>
        <end position="27"/>
    </location>
</feature>
<keyword evidence="1" id="KW-0812">Transmembrane</keyword>
<dbReference type="InterPro" id="IPR009732">
    <property type="entry name" value="DUF1304"/>
</dbReference>
<dbReference type="PANTHER" id="PTHR38446">
    <property type="entry name" value="BLL0914 PROTEIN"/>
    <property type="match status" value="1"/>
</dbReference>
<proteinExistence type="predicted"/>
<reference evidence="2 3" key="1">
    <citation type="submission" date="2020-11" db="EMBL/GenBank/DDBJ databases">
        <title>Amino acid is mineralized and recycled by bacteria in oceanic microbiome.</title>
        <authorList>
            <person name="Zheng L.Y."/>
        </authorList>
    </citation>
    <scope>NUCLEOTIDE SEQUENCE [LARGE SCALE GENOMIC DNA]</scope>
    <source>
        <strain evidence="2 3">A32-1</strain>
    </source>
</reference>
<dbReference type="Pfam" id="PF06993">
    <property type="entry name" value="DUF1304"/>
    <property type="match status" value="1"/>
</dbReference>
<feature type="transmembrane region" description="Helical" evidence="1">
    <location>
        <begin position="81"/>
        <end position="101"/>
    </location>
</feature>
<feature type="transmembrane region" description="Helical" evidence="1">
    <location>
        <begin position="113"/>
        <end position="129"/>
    </location>
</feature>
<name>A0A7S8RGS4_9MICO</name>
<evidence type="ECO:0000256" key="1">
    <source>
        <dbReference type="SAM" id="Phobius"/>
    </source>
</evidence>
<feature type="transmembrane region" description="Helical" evidence="1">
    <location>
        <begin position="56"/>
        <end position="75"/>
    </location>
</feature>
<evidence type="ECO:0000313" key="2">
    <source>
        <dbReference type="EMBL" id="QPE04706.1"/>
    </source>
</evidence>
<accession>A0A7S8RGS4</accession>
<dbReference type="RefSeq" id="WP_195692733.1">
    <property type="nucleotide sequence ID" value="NZ_CP064760.1"/>
</dbReference>
<gene>
    <name evidence="2" type="ORF">IT882_00595</name>
</gene>
<dbReference type="AlphaFoldDB" id="A0A7S8RGS4"/>
<evidence type="ECO:0000313" key="3">
    <source>
        <dbReference type="Proteomes" id="UP000594480"/>
    </source>
</evidence>
<sequence>MLITGMVFAALAGLLHVYIFWLESLAWGSARSRATFGVRNDAEVEITRAFAFNQGFYNLFLAIAAILGIVVAAAGSVAVGVTLMLVGTGSMLAAALVLFVTSPDKRRAATTQGLFPLLAVISLVIALVIG</sequence>
<organism evidence="2 3">
    <name type="scientific">Microbacterium schleiferi</name>
    <dbReference type="NCBI Taxonomy" id="69362"/>
    <lineage>
        <taxon>Bacteria</taxon>
        <taxon>Bacillati</taxon>
        <taxon>Actinomycetota</taxon>
        <taxon>Actinomycetes</taxon>
        <taxon>Micrococcales</taxon>
        <taxon>Microbacteriaceae</taxon>
        <taxon>Microbacterium</taxon>
    </lineage>
</organism>